<sequence length="123" mass="13734">MKKLFLFLVVAGTLSMTSCSKDDDDSSNAIVGTWVMESSFTINDYTSTSRDVWVFNSDETGTYTESEDSQQIFESTFTWAKDGDSYNVVYDDVEMSADSFTIGNLLGTDTLEDEEGYTVAIRE</sequence>
<dbReference type="EMBL" id="WKJH01000005">
    <property type="protein sequence ID" value="MRX64367.1"/>
    <property type="molecule type" value="Genomic_DNA"/>
</dbReference>
<gene>
    <name evidence="2" type="ORF">GJ691_09310</name>
</gene>
<reference evidence="2 3" key="1">
    <citation type="submission" date="2019-11" db="EMBL/GenBank/DDBJ databases">
        <title>Maribacter lutea sp. nov., a marine bacterium isolated from intertidal sand.</title>
        <authorList>
            <person name="Liu A."/>
        </authorList>
    </citation>
    <scope>NUCLEOTIDE SEQUENCE [LARGE SCALE GENOMIC DNA]</scope>
    <source>
        <strain evidence="2 3">RZ05</strain>
    </source>
</reference>
<dbReference type="InterPro" id="IPR024311">
    <property type="entry name" value="Lipocalin-like"/>
</dbReference>
<dbReference type="OrthoDB" id="1437851at2"/>
<dbReference type="RefSeq" id="WP_154366150.1">
    <property type="nucleotide sequence ID" value="NZ_WKJH01000005.1"/>
</dbReference>
<proteinExistence type="predicted"/>
<dbReference type="AlphaFoldDB" id="A0A6I2MND6"/>
<comment type="caution">
    <text evidence="2">The sequence shown here is derived from an EMBL/GenBank/DDBJ whole genome shotgun (WGS) entry which is preliminary data.</text>
</comment>
<name>A0A6I2MND6_9FLAO</name>
<evidence type="ECO:0000259" key="1">
    <source>
        <dbReference type="Pfam" id="PF13648"/>
    </source>
</evidence>
<organism evidence="2 3">
    <name type="scientific">Maribacter luteus</name>
    <dbReference type="NCBI Taxonomy" id="2594478"/>
    <lineage>
        <taxon>Bacteria</taxon>
        <taxon>Pseudomonadati</taxon>
        <taxon>Bacteroidota</taxon>
        <taxon>Flavobacteriia</taxon>
        <taxon>Flavobacteriales</taxon>
        <taxon>Flavobacteriaceae</taxon>
        <taxon>Maribacter</taxon>
    </lineage>
</organism>
<keyword evidence="3" id="KW-1185">Reference proteome</keyword>
<evidence type="ECO:0000313" key="3">
    <source>
        <dbReference type="Proteomes" id="UP000443153"/>
    </source>
</evidence>
<dbReference type="PROSITE" id="PS51257">
    <property type="entry name" value="PROKAR_LIPOPROTEIN"/>
    <property type="match status" value="1"/>
</dbReference>
<evidence type="ECO:0000313" key="2">
    <source>
        <dbReference type="EMBL" id="MRX64367.1"/>
    </source>
</evidence>
<dbReference type="Proteomes" id="UP000443153">
    <property type="component" value="Unassembled WGS sequence"/>
</dbReference>
<accession>A0A6I2MND6</accession>
<dbReference type="Pfam" id="PF13648">
    <property type="entry name" value="Lipocalin_4"/>
    <property type="match status" value="1"/>
</dbReference>
<feature type="domain" description="Lipocalin-like" evidence="1">
    <location>
        <begin position="30"/>
        <end position="103"/>
    </location>
</feature>
<protein>
    <recommendedName>
        <fullName evidence="1">Lipocalin-like domain-containing protein</fullName>
    </recommendedName>
</protein>